<name>A0ACC0AMG5_CATRO</name>
<reference evidence="2" key="1">
    <citation type="journal article" date="2023" name="Nat. Plants">
        <title>Single-cell RNA sequencing provides a high-resolution roadmap for understanding the multicellular compartmentation of specialized metabolism.</title>
        <authorList>
            <person name="Sun S."/>
            <person name="Shen X."/>
            <person name="Li Y."/>
            <person name="Li Y."/>
            <person name="Wang S."/>
            <person name="Li R."/>
            <person name="Zhang H."/>
            <person name="Shen G."/>
            <person name="Guo B."/>
            <person name="Wei J."/>
            <person name="Xu J."/>
            <person name="St-Pierre B."/>
            <person name="Chen S."/>
            <person name="Sun C."/>
        </authorList>
    </citation>
    <scope>NUCLEOTIDE SEQUENCE [LARGE SCALE GENOMIC DNA]</scope>
</reference>
<keyword evidence="2" id="KW-1185">Reference proteome</keyword>
<evidence type="ECO:0000313" key="1">
    <source>
        <dbReference type="EMBL" id="KAI5661143.1"/>
    </source>
</evidence>
<gene>
    <name evidence="1" type="ORF">M9H77_20466</name>
</gene>
<evidence type="ECO:0000313" key="2">
    <source>
        <dbReference type="Proteomes" id="UP001060085"/>
    </source>
</evidence>
<accession>A0ACC0AMG5</accession>
<organism evidence="1 2">
    <name type="scientific">Catharanthus roseus</name>
    <name type="common">Madagascar periwinkle</name>
    <name type="synonym">Vinca rosea</name>
    <dbReference type="NCBI Taxonomy" id="4058"/>
    <lineage>
        <taxon>Eukaryota</taxon>
        <taxon>Viridiplantae</taxon>
        <taxon>Streptophyta</taxon>
        <taxon>Embryophyta</taxon>
        <taxon>Tracheophyta</taxon>
        <taxon>Spermatophyta</taxon>
        <taxon>Magnoliopsida</taxon>
        <taxon>eudicotyledons</taxon>
        <taxon>Gunneridae</taxon>
        <taxon>Pentapetalae</taxon>
        <taxon>asterids</taxon>
        <taxon>lamiids</taxon>
        <taxon>Gentianales</taxon>
        <taxon>Apocynaceae</taxon>
        <taxon>Rauvolfioideae</taxon>
        <taxon>Vinceae</taxon>
        <taxon>Catharanthinae</taxon>
        <taxon>Catharanthus</taxon>
    </lineage>
</organism>
<protein>
    <submittedName>
        <fullName evidence="1">Uncharacterized protein</fullName>
    </submittedName>
</protein>
<comment type="caution">
    <text evidence="1">The sequence shown here is derived from an EMBL/GenBank/DDBJ whole genome shotgun (WGS) entry which is preliminary data.</text>
</comment>
<dbReference type="EMBL" id="CM044705">
    <property type="protein sequence ID" value="KAI5661143.1"/>
    <property type="molecule type" value="Genomic_DNA"/>
</dbReference>
<dbReference type="Proteomes" id="UP001060085">
    <property type="component" value="Linkage Group LG05"/>
</dbReference>
<proteinExistence type="predicted"/>
<sequence>MFTHFGNSFSFPWAHQVYNAEQVCCKQVYGGSINIVGVGYLIEHAFLKINCDCMSRVGEYVKEITFRSYREYDDNIFMFIVFPNWNEIDLPLLPYLDSMHIVTWDAQRVLKRDFLALVNSIRTSKNPNPWLISGSNLATKTIADGIKSVSNWELKDGEDSYGLTITCAQYLAFVQQAAYVARCYPNDISKVSRLGNLVMEPSSSVWAALLDWGDGTIRLGQASWGLRAQRLYRGLLRAKRLYRGLLKAKRLSRRRAIKAADIWGSCGWAGSTKID</sequence>